<dbReference type="InterPro" id="IPR027434">
    <property type="entry name" value="Homing_endonucl"/>
</dbReference>
<keyword evidence="3 4" id="KW-0131">Cell cycle</keyword>
<dbReference type="RefSeq" id="WP_012869635.1">
    <property type="nucleotide sequence ID" value="NC_013522.1"/>
</dbReference>
<keyword evidence="1 4" id="KW-0132">Cell division</keyword>
<dbReference type="GO" id="GO:0051301">
    <property type="term" value="P:cell division"/>
    <property type="evidence" value="ECO:0007669"/>
    <property type="project" value="UniProtKB-UniRule"/>
</dbReference>
<dbReference type="KEGG" id="tai:Taci_0887"/>
<dbReference type="Gene3D" id="3.10.28.10">
    <property type="entry name" value="Homing endonucleases"/>
    <property type="match status" value="1"/>
</dbReference>
<dbReference type="InterPro" id="IPR039518">
    <property type="entry name" value="WhiA_LAGLIDADG_dom"/>
</dbReference>
<keyword evidence="2 4" id="KW-0238">DNA-binding</keyword>
<accession>D1BA17</accession>
<dbReference type="HOGENOM" id="CLU_945409_0_0_0"/>
<dbReference type="AlphaFoldDB" id="D1BA17"/>
<proteinExistence type="inferred from homology"/>
<dbReference type="InterPro" id="IPR023054">
    <property type="entry name" value="Sporulation_regulator_WhiA_C"/>
</dbReference>
<evidence type="ECO:0000259" key="5">
    <source>
        <dbReference type="Pfam" id="PF02650"/>
    </source>
</evidence>
<gene>
    <name evidence="4" type="primary">whiA</name>
    <name evidence="7" type="ordered locus">Taci_0887</name>
</gene>
<dbReference type="SUPFAM" id="SSF55608">
    <property type="entry name" value="Homing endonucleases"/>
    <property type="match status" value="1"/>
</dbReference>
<feature type="domain" description="WhiA LAGLIDADG-like" evidence="6">
    <location>
        <begin position="112"/>
        <end position="203"/>
    </location>
</feature>
<dbReference type="STRING" id="525903.Taci_0887"/>
<dbReference type="PANTHER" id="PTHR37307:SF1">
    <property type="entry name" value="CELL DIVISION PROTEIN WHIA-RELATED"/>
    <property type="match status" value="1"/>
</dbReference>
<dbReference type="OrthoDB" id="401278at2"/>
<organism evidence="7 8">
    <name type="scientific">Thermanaerovibrio acidaminovorans (strain ATCC 49978 / DSM 6589 / Su883)</name>
    <name type="common">Selenomonas acidaminovorans</name>
    <dbReference type="NCBI Taxonomy" id="525903"/>
    <lineage>
        <taxon>Bacteria</taxon>
        <taxon>Thermotogati</taxon>
        <taxon>Synergistota</taxon>
        <taxon>Synergistia</taxon>
        <taxon>Synergistales</taxon>
        <taxon>Synergistaceae</taxon>
        <taxon>Thermanaerovibrio</taxon>
    </lineage>
</organism>
<evidence type="ECO:0000256" key="1">
    <source>
        <dbReference type="ARBA" id="ARBA00022618"/>
    </source>
</evidence>
<evidence type="ECO:0000256" key="3">
    <source>
        <dbReference type="ARBA" id="ARBA00023306"/>
    </source>
</evidence>
<dbReference type="GO" id="GO:0043937">
    <property type="term" value="P:regulation of sporulation"/>
    <property type="evidence" value="ECO:0007669"/>
    <property type="project" value="InterPro"/>
</dbReference>
<dbReference type="Proteomes" id="UP000002030">
    <property type="component" value="Chromosome"/>
</dbReference>
<keyword evidence="8" id="KW-1185">Reference proteome</keyword>
<name>D1BA17_THEAS</name>
<evidence type="ECO:0000256" key="4">
    <source>
        <dbReference type="HAMAP-Rule" id="MF_01420"/>
    </source>
</evidence>
<evidence type="ECO:0000313" key="7">
    <source>
        <dbReference type="EMBL" id="ACZ19120.1"/>
    </source>
</evidence>
<comment type="function">
    <text evidence="4">Involved in cell division and chromosome segregation.</text>
</comment>
<dbReference type="GO" id="GO:0003677">
    <property type="term" value="F:DNA binding"/>
    <property type="evidence" value="ECO:0007669"/>
    <property type="project" value="UniProtKB-UniRule"/>
</dbReference>
<evidence type="ECO:0000259" key="6">
    <source>
        <dbReference type="Pfam" id="PF14527"/>
    </source>
</evidence>
<dbReference type="PANTHER" id="PTHR37307">
    <property type="entry name" value="CELL DIVISION PROTEIN WHIA-RELATED"/>
    <property type="match status" value="1"/>
</dbReference>
<comment type="similarity">
    <text evidence="4">Belongs to the WhiA family.</text>
</comment>
<dbReference type="EMBL" id="CP001818">
    <property type="protein sequence ID" value="ACZ19120.1"/>
    <property type="molecule type" value="Genomic_DNA"/>
</dbReference>
<dbReference type="NCBIfam" id="TIGR00647">
    <property type="entry name" value="DNA_bind_WhiA"/>
    <property type="match status" value="1"/>
</dbReference>
<dbReference type="InterPro" id="IPR003802">
    <property type="entry name" value="Sporulation_regulator_WhiA"/>
</dbReference>
<sequence>MEDLSLSMWEEWGAIGLSGAPFAEVRGILDGLIPLKAESGLIYRTQRRFVFRRLLKLWSLMSQGGEVPWVPRLIMAPKGDVKVRTRVSIQIPQEAVEHLRGRAIRGDVQWSSWLRGLWGSCGALYLPKVGYYLLVKIPQFDNTADLLYKLLKTRGISFSRRVKDSRVEVIIRDQQKIVDFLSFLGLSESILKLENMAILRSMKNKANKLVNCDSANIAKSLEASENQLRLVRLIEEMGLEDDLPMPLWEVVRARRENPSLSLRELGQVLPHPVSKSTVEYRWRKLEKMFANLLKGDDAHVPGKGRC</sequence>
<dbReference type="eggNOG" id="COG1481">
    <property type="taxonomic scope" value="Bacteria"/>
</dbReference>
<protein>
    <recommendedName>
        <fullName evidence="4">Probable cell division protein WhiA</fullName>
    </recommendedName>
</protein>
<dbReference type="Pfam" id="PF02650">
    <property type="entry name" value="HTH_WhiA"/>
    <property type="match status" value="1"/>
</dbReference>
<dbReference type="HAMAP" id="MF_01420">
    <property type="entry name" value="HTH_type_WhiA"/>
    <property type="match status" value="1"/>
</dbReference>
<evidence type="ECO:0000313" key="8">
    <source>
        <dbReference type="Proteomes" id="UP000002030"/>
    </source>
</evidence>
<reference evidence="7 8" key="1">
    <citation type="journal article" date="2009" name="Stand. Genomic Sci.">
        <title>Complete genome sequence of Thermanaerovibrio acidaminovorans type strain (Su883).</title>
        <authorList>
            <person name="Chovatia M."/>
            <person name="Sikorski J."/>
            <person name="Schroder M."/>
            <person name="Lapidus A."/>
            <person name="Nolan M."/>
            <person name="Tice H."/>
            <person name="Glavina Del Rio T."/>
            <person name="Copeland A."/>
            <person name="Cheng J.F."/>
            <person name="Lucas S."/>
            <person name="Chen F."/>
            <person name="Bruce D."/>
            <person name="Goodwin L."/>
            <person name="Pitluck S."/>
            <person name="Ivanova N."/>
            <person name="Mavromatis K."/>
            <person name="Ovchinnikova G."/>
            <person name="Pati A."/>
            <person name="Chen A."/>
            <person name="Palaniappan K."/>
            <person name="Land M."/>
            <person name="Hauser L."/>
            <person name="Chang Y.J."/>
            <person name="Jeffries C.D."/>
            <person name="Chain P."/>
            <person name="Saunders E."/>
            <person name="Detter J.C."/>
            <person name="Brettin T."/>
            <person name="Rohde M."/>
            <person name="Goker M."/>
            <person name="Spring S."/>
            <person name="Bristow J."/>
            <person name="Markowitz V."/>
            <person name="Hugenholtz P."/>
            <person name="Kyrpides N.C."/>
            <person name="Klenk H.P."/>
            <person name="Eisen J.A."/>
        </authorList>
    </citation>
    <scope>NUCLEOTIDE SEQUENCE [LARGE SCALE GENOMIC DNA]</scope>
    <source>
        <strain evidence="8">ATCC 49978 / DSM 6589 / Su883</strain>
    </source>
</reference>
<dbReference type="Pfam" id="PF14527">
    <property type="entry name" value="LAGLIDADG_WhiA"/>
    <property type="match status" value="1"/>
</dbReference>
<feature type="domain" description="Sporulation regulator WhiA C-terminal" evidence="5">
    <location>
        <begin position="206"/>
        <end position="288"/>
    </location>
</feature>
<evidence type="ECO:0000256" key="2">
    <source>
        <dbReference type="ARBA" id="ARBA00023125"/>
    </source>
</evidence>
<dbReference type="EnsemblBacteria" id="ACZ19120">
    <property type="protein sequence ID" value="ACZ19120"/>
    <property type="gene ID" value="Taci_0887"/>
</dbReference>